<evidence type="ECO:0000313" key="3">
    <source>
        <dbReference type="Proteomes" id="UP001501020"/>
    </source>
</evidence>
<proteinExistence type="predicted"/>
<evidence type="ECO:0000256" key="1">
    <source>
        <dbReference type="SAM" id="MobiDB-lite"/>
    </source>
</evidence>
<dbReference type="EMBL" id="BAAAMR010000177">
    <property type="protein sequence ID" value="GAA2169607.1"/>
    <property type="molecule type" value="Genomic_DNA"/>
</dbReference>
<dbReference type="Proteomes" id="UP001501020">
    <property type="component" value="Unassembled WGS sequence"/>
</dbReference>
<name>A0ABN3AHS3_9ACTN</name>
<feature type="region of interest" description="Disordered" evidence="1">
    <location>
        <begin position="21"/>
        <end position="85"/>
    </location>
</feature>
<protein>
    <submittedName>
        <fullName evidence="2">Uncharacterized protein</fullName>
    </submittedName>
</protein>
<reference evidence="2 3" key="1">
    <citation type="journal article" date="2019" name="Int. J. Syst. Evol. Microbiol.">
        <title>The Global Catalogue of Microorganisms (GCM) 10K type strain sequencing project: providing services to taxonomists for standard genome sequencing and annotation.</title>
        <authorList>
            <consortium name="The Broad Institute Genomics Platform"/>
            <consortium name="The Broad Institute Genome Sequencing Center for Infectious Disease"/>
            <person name="Wu L."/>
            <person name="Ma J."/>
        </authorList>
    </citation>
    <scope>NUCLEOTIDE SEQUENCE [LARGE SCALE GENOMIC DNA]</scope>
    <source>
        <strain evidence="2 3">JCM 13850</strain>
    </source>
</reference>
<keyword evidence="3" id="KW-1185">Reference proteome</keyword>
<accession>A0ABN3AHS3</accession>
<organism evidence="2 3">
    <name type="scientific">Actinomadura napierensis</name>
    <dbReference type="NCBI Taxonomy" id="267854"/>
    <lineage>
        <taxon>Bacteria</taxon>
        <taxon>Bacillati</taxon>
        <taxon>Actinomycetota</taxon>
        <taxon>Actinomycetes</taxon>
        <taxon>Streptosporangiales</taxon>
        <taxon>Thermomonosporaceae</taxon>
        <taxon>Actinomadura</taxon>
    </lineage>
</organism>
<evidence type="ECO:0000313" key="2">
    <source>
        <dbReference type="EMBL" id="GAA2169607.1"/>
    </source>
</evidence>
<gene>
    <name evidence="2" type="ORF">GCM10009727_92750</name>
</gene>
<sequence>MSRSAPAAAVPSVLRIRIATSLQASSPETGALGATPARKVDPPQQAHKTGWPTLDAHAPSGTGQSGTKRAPGSPRAGSGAGGDRLLGLQGLIRMVNAGLDM</sequence>
<comment type="caution">
    <text evidence="2">The sequence shown here is derived from an EMBL/GenBank/DDBJ whole genome shotgun (WGS) entry which is preliminary data.</text>
</comment>